<feature type="transmembrane region" description="Helical" evidence="6">
    <location>
        <begin position="392"/>
        <end position="410"/>
    </location>
</feature>
<accession>A0A3N0X9K8</accession>
<feature type="transmembrane region" description="Helical" evidence="6">
    <location>
        <begin position="364"/>
        <end position="386"/>
    </location>
</feature>
<proteinExistence type="predicted"/>
<feature type="transmembrane region" description="Helical" evidence="6">
    <location>
        <begin position="296"/>
        <end position="318"/>
    </location>
</feature>
<evidence type="ECO:0000256" key="6">
    <source>
        <dbReference type="SAM" id="Phobius"/>
    </source>
</evidence>
<keyword evidence="3 6" id="KW-0812">Transmembrane</keyword>
<keyword evidence="2" id="KW-1003">Cell membrane</keyword>
<comment type="caution">
    <text evidence="7">The sequence shown here is derived from an EMBL/GenBank/DDBJ whole genome shotgun (WGS) entry which is preliminary data.</text>
</comment>
<dbReference type="InterPro" id="IPR002797">
    <property type="entry name" value="Polysacc_synth"/>
</dbReference>
<dbReference type="RefSeq" id="WP_123281033.1">
    <property type="nucleotide sequence ID" value="NZ_RJTU01000035.1"/>
</dbReference>
<evidence type="ECO:0000256" key="1">
    <source>
        <dbReference type="ARBA" id="ARBA00004651"/>
    </source>
</evidence>
<feature type="transmembrane region" description="Helical" evidence="6">
    <location>
        <begin position="175"/>
        <end position="197"/>
    </location>
</feature>
<evidence type="ECO:0000313" key="7">
    <source>
        <dbReference type="EMBL" id="ROI14003.1"/>
    </source>
</evidence>
<dbReference type="AlphaFoldDB" id="A0A3N0X9K8"/>
<gene>
    <name evidence="7" type="ORF">EGH73_05600</name>
</gene>
<dbReference type="EMBL" id="RJTU01000035">
    <property type="protein sequence ID" value="ROI14003.1"/>
    <property type="molecule type" value="Genomic_DNA"/>
</dbReference>
<keyword evidence="5 6" id="KW-0472">Membrane</keyword>
<evidence type="ECO:0000256" key="3">
    <source>
        <dbReference type="ARBA" id="ARBA00022692"/>
    </source>
</evidence>
<evidence type="ECO:0000256" key="5">
    <source>
        <dbReference type="ARBA" id="ARBA00023136"/>
    </source>
</evidence>
<evidence type="ECO:0000256" key="4">
    <source>
        <dbReference type="ARBA" id="ARBA00022989"/>
    </source>
</evidence>
<keyword evidence="4 6" id="KW-1133">Transmembrane helix</keyword>
<dbReference type="PANTHER" id="PTHR30250">
    <property type="entry name" value="PST FAMILY PREDICTED COLANIC ACID TRANSPORTER"/>
    <property type="match status" value="1"/>
</dbReference>
<dbReference type="GO" id="GO:0005886">
    <property type="term" value="C:plasma membrane"/>
    <property type="evidence" value="ECO:0007669"/>
    <property type="project" value="UniProtKB-SubCell"/>
</dbReference>
<name>A0A3N0X9K8_9FLAO</name>
<dbReference type="Pfam" id="PF01943">
    <property type="entry name" value="Polysacc_synt"/>
    <property type="match status" value="1"/>
</dbReference>
<feature type="transmembrane region" description="Helical" evidence="6">
    <location>
        <begin position="12"/>
        <end position="33"/>
    </location>
</feature>
<dbReference type="InterPro" id="IPR050833">
    <property type="entry name" value="Poly_Biosynth_Transport"/>
</dbReference>
<evidence type="ECO:0000256" key="2">
    <source>
        <dbReference type="ARBA" id="ARBA00022475"/>
    </source>
</evidence>
<dbReference type="PANTHER" id="PTHR30250:SF11">
    <property type="entry name" value="O-ANTIGEN TRANSPORTER-RELATED"/>
    <property type="match status" value="1"/>
</dbReference>
<feature type="transmembrane region" description="Helical" evidence="6">
    <location>
        <begin position="330"/>
        <end position="352"/>
    </location>
</feature>
<comment type="subcellular location">
    <subcellularLocation>
        <location evidence="1">Cell membrane</location>
        <topology evidence="1">Multi-pass membrane protein</topology>
    </subcellularLocation>
</comment>
<reference evidence="8" key="1">
    <citation type="submission" date="2018-11" db="EMBL/GenBank/DDBJ databases">
        <title>Proposal to divide the Flavobacteriaceae and reorganize its genera based on Amino Acid Identity values calculated from whole genome sequences.</title>
        <authorList>
            <person name="Nicholson A.C."/>
            <person name="Gulvik C.A."/>
            <person name="Whitney A.M."/>
            <person name="Humrighouse B.W."/>
            <person name="Bell M."/>
            <person name="Holmes B."/>
            <person name="Steigerwalt A."/>
            <person name="Villarma A."/>
            <person name="Sheth M."/>
            <person name="Batra D."/>
            <person name="Pryor J."/>
            <person name="Bernardet J.-F."/>
            <person name="Hugo C."/>
            <person name="Kampfer P."/>
            <person name="Newman J."/>
            <person name="Mcquiston J."/>
        </authorList>
    </citation>
    <scope>NUCLEOTIDE SEQUENCE [LARGE SCALE GENOMIC DNA]</scope>
    <source>
        <strain evidence="8">DSM 22165</strain>
    </source>
</reference>
<feature type="transmembrane region" description="Helical" evidence="6">
    <location>
        <begin position="45"/>
        <end position="66"/>
    </location>
</feature>
<protein>
    <submittedName>
        <fullName evidence="7">Uncharacterized protein</fullName>
    </submittedName>
</protein>
<feature type="transmembrane region" description="Helical" evidence="6">
    <location>
        <begin position="120"/>
        <end position="137"/>
    </location>
</feature>
<dbReference type="Proteomes" id="UP000267623">
    <property type="component" value="Unassembled WGS sequence"/>
</dbReference>
<feature type="transmembrane region" description="Helical" evidence="6">
    <location>
        <begin position="87"/>
        <end position="114"/>
    </location>
</feature>
<sequence length="419" mass="48100">MRINISEYKQVILNFINLAFVQAANLLLPLITIPYVIRTVGFENFGLVAFATSIVNYFSVLINYGFNLTATKGVSQNRNDSQYLNKLFCTVTYSKVLLSFISILIFLVLSILIVSIKNNFYVYLYLLLSIIFTNLSPDWFFQGIQQLKFLTYLNLSLKIISTILTFFLIKVTSDYYYLAIIPFINSVFLFAISHLYIQIKHKFRYLRVDLSGIFKELYQSRFVFLSQVKITFFNNFNTVVLGFLTDNKIVGIFSSADKIIKVFSSIQVPIVTALFPHIAMKIKNSRETVFYELKKIAVYGSVLYGAILIILFILAPWISQIMFGAEVDQIALLIRIMSFIPLFIFINNLFGTQYLLNTGLEKKFLINLIIAALLNVVIIFPLTYYFKAIGTSFSIFITELFVLISMYNSAKKVNATLKI</sequence>
<organism evidence="7 8">
    <name type="scientific">Epilithonimonas hominis</name>
    <dbReference type="NCBI Taxonomy" id="420404"/>
    <lineage>
        <taxon>Bacteria</taxon>
        <taxon>Pseudomonadati</taxon>
        <taxon>Bacteroidota</taxon>
        <taxon>Flavobacteriia</taxon>
        <taxon>Flavobacteriales</taxon>
        <taxon>Weeksellaceae</taxon>
        <taxon>Chryseobacterium group</taxon>
        <taxon>Epilithonimonas</taxon>
    </lineage>
</organism>
<feature type="transmembrane region" description="Helical" evidence="6">
    <location>
        <begin position="149"/>
        <end position="169"/>
    </location>
</feature>
<evidence type="ECO:0000313" key="8">
    <source>
        <dbReference type="Proteomes" id="UP000267623"/>
    </source>
</evidence>